<evidence type="ECO:0000313" key="9">
    <source>
        <dbReference type="Proteomes" id="UP000266644"/>
    </source>
</evidence>
<reference evidence="6 9" key="3">
    <citation type="submission" date="2018-08" db="EMBL/GenBank/DDBJ databases">
        <title>A genome reference for cultivated species of the human gut microbiota.</title>
        <authorList>
            <person name="Zou Y."/>
            <person name="Xue W."/>
            <person name="Luo G."/>
        </authorList>
    </citation>
    <scope>NUCLEOTIDE SEQUENCE [LARGE SCALE GENOMIC DNA]</scope>
    <source>
        <strain evidence="6 9">AM18-6</strain>
    </source>
</reference>
<name>A0A081TS89_BACFG</name>
<evidence type="ECO:0000313" key="8">
    <source>
        <dbReference type="Proteomes" id="UP000036847"/>
    </source>
</evidence>
<dbReference type="EMBL" id="JMZZ02000225">
    <property type="protein sequence ID" value="KFX72689.1"/>
    <property type="molecule type" value="Genomic_DNA"/>
</dbReference>
<evidence type="ECO:0000313" key="3">
    <source>
        <dbReference type="EMBL" id="MCZ2687510.1"/>
    </source>
</evidence>
<organism evidence="1">
    <name type="scientific">Bacteroides fragilis</name>
    <dbReference type="NCBI Taxonomy" id="817"/>
    <lineage>
        <taxon>Bacteria</taxon>
        <taxon>Pseudomonadati</taxon>
        <taxon>Bacteroidota</taxon>
        <taxon>Bacteroidia</taxon>
        <taxon>Bacteroidales</taxon>
        <taxon>Bacteroidaceae</taxon>
        <taxon>Bacteroides</taxon>
    </lineage>
</organism>
<evidence type="ECO:0000313" key="6">
    <source>
        <dbReference type="EMBL" id="RHH09576.1"/>
    </source>
</evidence>
<reference evidence="1" key="2">
    <citation type="submission" date="2014-07" db="EMBL/GenBank/DDBJ databases">
        <title>Genetics and epidemiology of antimicrobial resistance in B. fragilis group.</title>
        <authorList>
            <person name="Sydenham T.V."/>
            <person name="Hasman H."/>
            <person name="Kemp M."/>
            <person name="Justesen U.S."/>
        </authorList>
    </citation>
    <scope>NUCLEOTIDE SEQUENCE [LARGE SCALE GENOMIC DNA]</scope>
    <source>
        <strain evidence="1">DCMOUH0018B</strain>
    </source>
</reference>
<dbReference type="EMBL" id="CP036546">
    <property type="protein sequence ID" value="QCQ46702.1"/>
    <property type="molecule type" value="Genomic_DNA"/>
</dbReference>
<evidence type="ECO:0000313" key="4">
    <source>
        <dbReference type="EMBL" id="QCQ37913.1"/>
    </source>
</evidence>
<gene>
    <name evidence="6" type="ORF">DW228_14590</name>
    <name evidence="5" type="ORF">EC80_018645</name>
    <name evidence="1" type="ORF">EE52_0220255</name>
    <name evidence="4" type="ORF">IA74_018415</name>
    <name evidence="2" type="ORF">O1422_15685</name>
    <name evidence="3" type="ORF">O1433_08345</name>
</gene>
<dbReference type="Proteomes" id="UP001079672">
    <property type="component" value="Unassembled WGS sequence"/>
</dbReference>
<dbReference type="EMBL" id="JAPTZU010000003">
    <property type="protein sequence ID" value="MCZ2687510.1"/>
    <property type="molecule type" value="Genomic_DNA"/>
</dbReference>
<evidence type="ECO:0000313" key="2">
    <source>
        <dbReference type="EMBL" id="MCZ2655606.1"/>
    </source>
</evidence>
<reference evidence="7 8" key="4">
    <citation type="submission" date="2019-03" db="EMBL/GenBank/DDBJ databases">
        <title>Complete genome assembly of MDR B. fragilis.</title>
        <authorList>
            <person name="Sydenham T.V."/>
            <person name="Hasman H."/>
            <person name="Justesen U.S."/>
        </authorList>
    </citation>
    <scope>NUCLEOTIDE SEQUENCE [LARGE SCALE GENOMIC DNA]</scope>
    <source>
        <strain evidence="4 7">DCMOUH0067B</strain>
        <strain evidence="5 8">DCMSKEJBY0001B</strain>
    </source>
</reference>
<reference evidence="1" key="1">
    <citation type="book" date="2014" name="THE 24TH EUROPEAN CONGRESS OF CLINICAL MICROBIOLOGY AND INFECTIOUS DISEASES" publisher="ECCMID 2014" city="Barcelona, Spain">
        <title>Identification of resistance genes in three multidrug-resistant Bacteroides fragilis isolates by whole genome sequencing.</title>
        <editorList>
            <person name="Unknown"/>
            <person name="A."/>
        </editorList>
        <authorList>
            <person name="Sydenham T.V."/>
            <person name="Hasman H."/>
            <person name="Wang M."/>
            <person name="Soki J."/>
            <person name="Nagy E."/>
            <person name="Justesen U.S."/>
        </authorList>
    </citation>
    <scope>NUCLEOTIDE SEQUENCE</scope>
    <source>
        <strain evidence="1">DCMOUH0018B</strain>
        <strain evidence="5">DCMSKEJBY0001B</strain>
    </source>
</reference>
<dbReference type="Proteomes" id="UP000036847">
    <property type="component" value="Chromosome"/>
</dbReference>
<protein>
    <submittedName>
        <fullName evidence="1">Uncharacterized protein</fullName>
    </submittedName>
</protein>
<evidence type="ECO:0000313" key="5">
    <source>
        <dbReference type="EMBL" id="QCQ46702.1"/>
    </source>
</evidence>
<dbReference type="EMBL" id="QRJE01000023">
    <property type="protein sequence ID" value="RHH09576.1"/>
    <property type="molecule type" value="Genomic_DNA"/>
</dbReference>
<dbReference type="Proteomes" id="UP000028294">
    <property type="component" value="Chromosome"/>
</dbReference>
<sequence>MIKVNFSKPLLIQSVAFKDVFLRMDGNGITQANGAGAGKVSCQKNMSPTGAFKVQEQKNGTFTIESVKYPGVFLRMDGSGIRGFAGSGAGHVNCQFGASDWEHFKLHEQNDGSYTIESVAFPNVFLRMDGNNRSGKEEDFGTVNCQYGASTCEKFYLLNMPETGKVKDMFNKFAK</sequence>
<proteinExistence type="predicted"/>
<dbReference type="OrthoDB" id="1098275at2"/>
<dbReference type="EMBL" id="JAPUAC010000013">
    <property type="protein sequence ID" value="MCZ2655606.1"/>
    <property type="molecule type" value="Genomic_DNA"/>
</dbReference>
<accession>A0A081TS89</accession>
<reference evidence="2" key="5">
    <citation type="submission" date="2022-12" db="EMBL/GenBank/DDBJ databases">
        <title>Development of a Multilocus Sequence Typing Scheme for Bacteroides fragilis Based on Whole Genome Sequencing Data and Clinical Application.</title>
        <authorList>
            <person name="Nielsen F.D."/>
            <person name="Justesen U.S."/>
        </authorList>
    </citation>
    <scope>NUCLEOTIDE SEQUENCE</scope>
    <source>
        <strain evidence="3">BF_AM_ODE_DK_2015_4</strain>
        <strain evidence="2">BF_BC_ODE_DK_2015_2</strain>
    </source>
</reference>
<dbReference type="AlphaFoldDB" id="A0A081TS89"/>
<evidence type="ECO:0000313" key="1">
    <source>
        <dbReference type="EMBL" id="KFX72689.1"/>
    </source>
</evidence>
<dbReference type="RefSeq" id="WP_005806944.1">
    <property type="nucleotide sequence ID" value="NZ_CABJEQ010000011.1"/>
</dbReference>
<dbReference type="Proteomes" id="UP001075704">
    <property type="component" value="Unassembled WGS sequence"/>
</dbReference>
<dbReference type="Proteomes" id="UP000266644">
    <property type="component" value="Unassembled WGS sequence"/>
</dbReference>
<evidence type="ECO:0000313" key="7">
    <source>
        <dbReference type="Proteomes" id="UP000028294"/>
    </source>
</evidence>
<dbReference type="PATRIC" id="fig|817.51.peg.1560"/>
<dbReference type="Gene3D" id="2.80.10.50">
    <property type="match status" value="1"/>
</dbReference>
<dbReference type="EMBL" id="CP036553">
    <property type="protein sequence ID" value="QCQ37913.1"/>
    <property type="molecule type" value="Genomic_DNA"/>
</dbReference>